<organism evidence="7 8">
    <name type="scientific">Tigriopus californicus</name>
    <name type="common">Marine copepod</name>
    <dbReference type="NCBI Taxonomy" id="6832"/>
    <lineage>
        <taxon>Eukaryota</taxon>
        <taxon>Metazoa</taxon>
        <taxon>Ecdysozoa</taxon>
        <taxon>Arthropoda</taxon>
        <taxon>Crustacea</taxon>
        <taxon>Multicrustacea</taxon>
        <taxon>Hexanauplia</taxon>
        <taxon>Copepoda</taxon>
        <taxon>Harpacticoida</taxon>
        <taxon>Harpacticidae</taxon>
        <taxon>Tigriopus</taxon>
    </lineage>
</organism>
<evidence type="ECO:0000313" key="7">
    <source>
        <dbReference type="EMBL" id="TRY61990.1"/>
    </source>
</evidence>
<comment type="subcellular location">
    <subcellularLocation>
        <location evidence="1">Membrane</location>
        <topology evidence="1">Multi-pass membrane protein</topology>
    </subcellularLocation>
</comment>
<dbReference type="InterPro" id="IPR008952">
    <property type="entry name" value="Tetraspanin_EC2_sf"/>
</dbReference>
<dbReference type="EMBL" id="VCGU01000459">
    <property type="protein sequence ID" value="TRY61990.1"/>
    <property type="molecule type" value="Genomic_DNA"/>
</dbReference>
<evidence type="ECO:0000256" key="6">
    <source>
        <dbReference type="SAM" id="Phobius"/>
    </source>
</evidence>
<evidence type="ECO:0000256" key="4">
    <source>
        <dbReference type="ARBA" id="ARBA00023136"/>
    </source>
</evidence>
<feature type="region of interest" description="Disordered" evidence="5">
    <location>
        <begin position="137"/>
        <end position="169"/>
    </location>
</feature>
<name>A0A553N994_TIGCA</name>
<evidence type="ECO:0000313" key="8">
    <source>
        <dbReference type="Proteomes" id="UP000318571"/>
    </source>
</evidence>
<protein>
    <submittedName>
        <fullName evidence="7">Uncharacterized protein</fullName>
    </submittedName>
</protein>
<keyword evidence="2 6" id="KW-0812">Transmembrane</keyword>
<feature type="transmembrane region" description="Helical" evidence="6">
    <location>
        <begin position="500"/>
        <end position="521"/>
    </location>
</feature>
<evidence type="ECO:0000256" key="3">
    <source>
        <dbReference type="ARBA" id="ARBA00022989"/>
    </source>
</evidence>
<dbReference type="InterPro" id="IPR018499">
    <property type="entry name" value="Tetraspanin/Peripherin"/>
</dbReference>
<feature type="transmembrane region" description="Helical" evidence="6">
    <location>
        <begin position="471"/>
        <end position="493"/>
    </location>
</feature>
<proteinExistence type="predicted"/>
<dbReference type="PRINTS" id="PR00259">
    <property type="entry name" value="TMFOUR"/>
</dbReference>
<feature type="compositionally biased region" description="Basic and acidic residues" evidence="5">
    <location>
        <begin position="187"/>
        <end position="197"/>
    </location>
</feature>
<feature type="transmembrane region" description="Helical" evidence="6">
    <location>
        <begin position="636"/>
        <end position="663"/>
    </location>
</feature>
<comment type="caution">
    <text evidence="7">The sequence shown here is derived from an EMBL/GenBank/DDBJ whole genome shotgun (WGS) entry which is preliminary data.</text>
</comment>
<dbReference type="Pfam" id="PF00335">
    <property type="entry name" value="Tetraspanin"/>
    <property type="match status" value="1"/>
</dbReference>
<evidence type="ECO:0000256" key="1">
    <source>
        <dbReference type="ARBA" id="ARBA00004141"/>
    </source>
</evidence>
<keyword evidence="4 6" id="KW-0472">Membrane</keyword>
<dbReference type="SUPFAM" id="SSF48652">
    <property type="entry name" value="Tetraspanin"/>
    <property type="match status" value="1"/>
</dbReference>
<gene>
    <name evidence="7" type="ORF">TCAL_03715</name>
</gene>
<sequence>MTRKRTFNHTHTMIPPRGGSFQWTEIYPLRPNQDLILPGVVIRGNGLDFQVKDRGHYRSRHGFSQTDGIAQYAGRFYASKDQIKNGRDQLRTSEFPYLGPSSTGIDWSLYHQDELLASCFPPTELQTISEFSFPPSRLSVSSQSWRPELNGESRRYRRRHASQGHPHSHTVKKWAFGRTFEVESQDNLERPKSDQRFNRLGKQRKPHSEEIFSPCFSSLTNCGGSLLNHYRPDDLGLMMTRKSPRLGNHRKIHLCNRPSPSSLNLLSNGILNLEIPRYRNLLMDNNLVFQAKYRPISRESLQHSYDLLYRNDAQLQELIKTDVSADEIAQTAEDIKDNDSEAENISQMGEELVKDSIEEVSKMLLKKMSVEEASEQTEKHVVRDNEPGDHRWTTKYNENLNPDQPRINMNSFCGSCTKYLVFIANLVIFLLGCLVLGFGIYAIVTNNKGDVTILGDPDPSAGAGNSNVAEIILVVVSGVIIVVSFLGCCGAILENRAVVFIYFTIMLLTTVFTTIGSTLVFSKSVEDLRDPLLSSLQRYDANSSDPVQLQITQAWDKVQKESSCCGVHDFEDWSKFSTVFPDSLGHQVPSSCCSGLDLDEDETLECQSRPYDQKFAKRLHGCFSALTISWQGQEGIVGYIAIAIVAIMVINLVVLFSFALCLAPRKAGYQQV</sequence>
<dbReference type="PANTHER" id="PTHR19282">
    <property type="entry name" value="TETRASPANIN"/>
    <property type="match status" value="1"/>
</dbReference>
<accession>A0A553N994</accession>
<feature type="compositionally biased region" description="Basic residues" evidence="5">
    <location>
        <begin position="155"/>
        <end position="169"/>
    </location>
</feature>
<keyword evidence="8" id="KW-1185">Reference proteome</keyword>
<dbReference type="Gene3D" id="1.10.1450.10">
    <property type="entry name" value="Tetraspanin"/>
    <property type="match status" value="1"/>
</dbReference>
<dbReference type="Proteomes" id="UP000318571">
    <property type="component" value="Chromosome 8"/>
</dbReference>
<evidence type="ECO:0000256" key="5">
    <source>
        <dbReference type="SAM" id="MobiDB-lite"/>
    </source>
</evidence>
<keyword evidence="3 6" id="KW-1133">Transmembrane helix</keyword>
<dbReference type="GO" id="GO:0005886">
    <property type="term" value="C:plasma membrane"/>
    <property type="evidence" value="ECO:0007669"/>
    <property type="project" value="TreeGrafter"/>
</dbReference>
<feature type="region of interest" description="Disordered" evidence="5">
    <location>
        <begin position="185"/>
        <end position="205"/>
    </location>
</feature>
<dbReference type="PANTHER" id="PTHR19282:SF534">
    <property type="entry name" value="TETRASPANIN FAMILY-RELATED"/>
    <property type="match status" value="1"/>
</dbReference>
<reference evidence="7 8" key="1">
    <citation type="journal article" date="2018" name="Nat. Ecol. Evol.">
        <title>Genomic signatures of mitonuclear coevolution across populations of Tigriopus californicus.</title>
        <authorList>
            <person name="Barreto F.S."/>
            <person name="Watson E.T."/>
            <person name="Lima T.G."/>
            <person name="Willett C.S."/>
            <person name="Edmands S."/>
            <person name="Li W."/>
            <person name="Burton R.S."/>
        </authorList>
    </citation>
    <scope>NUCLEOTIDE SEQUENCE [LARGE SCALE GENOMIC DNA]</scope>
    <source>
        <strain evidence="7 8">San Diego</strain>
    </source>
</reference>
<evidence type="ECO:0000256" key="2">
    <source>
        <dbReference type="ARBA" id="ARBA00022692"/>
    </source>
</evidence>
<dbReference type="STRING" id="6832.A0A553N994"/>
<feature type="transmembrane region" description="Helical" evidence="6">
    <location>
        <begin position="419"/>
        <end position="444"/>
    </location>
</feature>
<dbReference type="AlphaFoldDB" id="A0A553N994"/>